<sequence>MWLIQKGEAGGHPVFLRLLVPNLLFLLLPLLVGWVIYHQTLIEMEKEVTTANFNMLQQNREILDRRLQELSSIAMQLTEDTRIMQFQRITDPYQGANVNRVLETRKSLYHYGLANNFIFKYFILFKNSNLVFTEDSTYSYPEFYRNFRYEGWEEDAFRNELVSVYRHKKILPAQEVIVNDQPYTLLTYLRSLGMPGYPQGAIGITVDNRELQKLLRGLDLSGGGWACIVDEEGKVVSTASSSDTPAWLDPALLKGEKGSIERTIDGKSMLVTYSKSPTNDWTYLVAQPVRVVLQKVLYIKKITFSLAFLFLALGLLYAYLIAYRNSRPLKGILDTLRERAGAADPAGRDAYRFIRDHVTRLLENNSDLEERIAREAPFLQAASFERLLRGDYSSPTDTPVLLRHAGIEAEGRWFRAAVLQLQGFEGSLSREMLVDLDGKRVLVKDVLTREQVQPLLAHDMAEDQIALLFAYPSRPDNDWERVRLRLERAAAEIQTELHIQVRFAVGPLQEELVNISRSYEEARNTLEYMRWRGLDGVMAYDQIPGENRSYYYPSDLEVRLSHLAKAGEQEAVETLLNELYNVNFKEKQLSILMLRLLVNEMWGTLVKLLPQVGMDETYVLDTVKPFADDMKSYEGLERSLSSLAGVYRDICICVNEHKKSQNIGLLESIMALLQDSYSDSDLCLDSVAGRLDISKGYLSQFFKEQTGVNFSDYLEDLRMNRAKELLETSGLPVYEIALKVGYGSSNTFCRAFKRLNGVSATAYREGGAENES</sequence>
<evidence type="ECO:0000259" key="10">
    <source>
        <dbReference type="PROSITE" id="PS01124"/>
    </source>
</evidence>
<evidence type="ECO:0000313" key="12">
    <source>
        <dbReference type="Proteomes" id="UP001305702"/>
    </source>
</evidence>
<dbReference type="Pfam" id="PF02743">
    <property type="entry name" value="dCache_1"/>
    <property type="match status" value="1"/>
</dbReference>
<dbReference type="GO" id="GO:0003700">
    <property type="term" value="F:DNA-binding transcription factor activity"/>
    <property type="evidence" value="ECO:0007669"/>
    <property type="project" value="InterPro"/>
</dbReference>
<dbReference type="InterPro" id="IPR009057">
    <property type="entry name" value="Homeodomain-like_sf"/>
</dbReference>
<evidence type="ECO:0000256" key="4">
    <source>
        <dbReference type="ARBA" id="ARBA00022989"/>
    </source>
</evidence>
<dbReference type="InterPro" id="IPR041522">
    <property type="entry name" value="CdaR_GGDEF"/>
</dbReference>
<keyword evidence="7 9" id="KW-0472">Membrane</keyword>
<dbReference type="Gene3D" id="3.30.450.20">
    <property type="entry name" value="PAS domain"/>
    <property type="match status" value="1"/>
</dbReference>
<keyword evidence="2" id="KW-1003">Cell membrane</keyword>
<evidence type="ECO:0000256" key="9">
    <source>
        <dbReference type="SAM" id="Phobius"/>
    </source>
</evidence>
<dbReference type="AlphaFoldDB" id="A0AA96LB59"/>
<accession>A0AA96LB59</accession>
<dbReference type="Pfam" id="PF17853">
    <property type="entry name" value="GGDEF_2"/>
    <property type="match status" value="1"/>
</dbReference>
<keyword evidence="4 9" id="KW-1133">Transmembrane helix</keyword>
<organism evidence="11 12">
    <name type="scientific">Paenibacillus aurantius</name>
    <dbReference type="NCBI Taxonomy" id="2918900"/>
    <lineage>
        <taxon>Bacteria</taxon>
        <taxon>Bacillati</taxon>
        <taxon>Bacillota</taxon>
        <taxon>Bacilli</taxon>
        <taxon>Bacillales</taxon>
        <taxon>Paenibacillaceae</taxon>
        <taxon>Paenibacillus</taxon>
    </lineage>
</organism>
<dbReference type="KEGG" id="paun:MJA45_23970"/>
<feature type="domain" description="HTH araC/xylS-type" evidence="10">
    <location>
        <begin position="667"/>
        <end position="766"/>
    </location>
</feature>
<feature type="transmembrane region" description="Helical" evidence="9">
    <location>
        <begin position="302"/>
        <end position="322"/>
    </location>
</feature>
<dbReference type="CDD" id="cd12912">
    <property type="entry name" value="PDC2_MCP_like"/>
    <property type="match status" value="1"/>
</dbReference>
<keyword evidence="3 9" id="KW-0812">Transmembrane</keyword>
<keyword evidence="8" id="KW-0804">Transcription</keyword>
<comment type="subcellular location">
    <subcellularLocation>
        <location evidence="1">Cell membrane</location>
        <topology evidence="1">Multi-pass membrane protein</topology>
    </subcellularLocation>
</comment>
<keyword evidence="12" id="KW-1185">Reference proteome</keyword>
<evidence type="ECO:0000256" key="2">
    <source>
        <dbReference type="ARBA" id="ARBA00022475"/>
    </source>
</evidence>
<feature type="transmembrane region" description="Helical" evidence="9">
    <location>
        <begin position="15"/>
        <end position="37"/>
    </location>
</feature>
<dbReference type="RefSeq" id="WP_315604418.1">
    <property type="nucleotide sequence ID" value="NZ_CP130318.1"/>
</dbReference>
<dbReference type="InterPro" id="IPR033479">
    <property type="entry name" value="dCache_1"/>
</dbReference>
<dbReference type="InterPro" id="IPR018060">
    <property type="entry name" value="HTH_AraC"/>
</dbReference>
<evidence type="ECO:0000256" key="5">
    <source>
        <dbReference type="ARBA" id="ARBA00023015"/>
    </source>
</evidence>
<evidence type="ECO:0000256" key="3">
    <source>
        <dbReference type="ARBA" id="ARBA00022692"/>
    </source>
</evidence>
<dbReference type="GO" id="GO:0005886">
    <property type="term" value="C:plasma membrane"/>
    <property type="evidence" value="ECO:0007669"/>
    <property type="project" value="UniProtKB-SubCell"/>
</dbReference>
<name>A0AA96LB59_9BACL</name>
<dbReference type="PANTHER" id="PTHR43280">
    <property type="entry name" value="ARAC-FAMILY TRANSCRIPTIONAL REGULATOR"/>
    <property type="match status" value="1"/>
</dbReference>
<keyword evidence="6" id="KW-0238">DNA-binding</keyword>
<evidence type="ECO:0000313" key="11">
    <source>
        <dbReference type="EMBL" id="WNQ10644.1"/>
    </source>
</evidence>
<dbReference type="SMART" id="SM00342">
    <property type="entry name" value="HTH_ARAC"/>
    <property type="match status" value="1"/>
</dbReference>
<dbReference type="SUPFAM" id="SSF46689">
    <property type="entry name" value="Homeodomain-like"/>
    <property type="match status" value="1"/>
</dbReference>
<dbReference type="Gene3D" id="1.10.10.60">
    <property type="entry name" value="Homeodomain-like"/>
    <property type="match status" value="2"/>
</dbReference>
<dbReference type="InterPro" id="IPR018062">
    <property type="entry name" value="HTH_AraC-typ_CS"/>
</dbReference>
<dbReference type="Pfam" id="PF12833">
    <property type="entry name" value="HTH_18"/>
    <property type="match status" value="1"/>
</dbReference>
<evidence type="ECO:0000256" key="8">
    <source>
        <dbReference type="ARBA" id="ARBA00023163"/>
    </source>
</evidence>
<evidence type="ECO:0000256" key="6">
    <source>
        <dbReference type="ARBA" id="ARBA00023125"/>
    </source>
</evidence>
<protein>
    <submittedName>
        <fullName evidence="11">Helix-turn-helix domain-containing protein</fullName>
    </submittedName>
</protein>
<evidence type="ECO:0000256" key="7">
    <source>
        <dbReference type="ARBA" id="ARBA00023136"/>
    </source>
</evidence>
<dbReference type="PANTHER" id="PTHR43280:SF10">
    <property type="entry name" value="REGULATORY PROTEIN POCR"/>
    <property type="match status" value="1"/>
</dbReference>
<dbReference type="Proteomes" id="UP001305702">
    <property type="component" value="Chromosome"/>
</dbReference>
<proteinExistence type="predicted"/>
<keyword evidence="5" id="KW-0805">Transcription regulation</keyword>
<dbReference type="GO" id="GO:0043565">
    <property type="term" value="F:sequence-specific DNA binding"/>
    <property type="evidence" value="ECO:0007669"/>
    <property type="project" value="InterPro"/>
</dbReference>
<dbReference type="PROSITE" id="PS00041">
    <property type="entry name" value="HTH_ARAC_FAMILY_1"/>
    <property type="match status" value="1"/>
</dbReference>
<gene>
    <name evidence="11" type="ORF">MJA45_23970</name>
</gene>
<reference evidence="11 12" key="1">
    <citation type="submission" date="2022-02" db="EMBL/GenBank/DDBJ databases">
        <title>Paenibacillus sp. MBLB1776 Whole Genome Shotgun Sequencing.</title>
        <authorList>
            <person name="Hwang C.Y."/>
            <person name="Cho E.-S."/>
            <person name="Seo M.-J."/>
        </authorList>
    </citation>
    <scope>NUCLEOTIDE SEQUENCE [LARGE SCALE GENOMIC DNA]</scope>
    <source>
        <strain evidence="11 12">MBLB1776</strain>
    </source>
</reference>
<dbReference type="EMBL" id="CP130318">
    <property type="protein sequence ID" value="WNQ10644.1"/>
    <property type="molecule type" value="Genomic_DNA"/>
</dbReference>
<dbReference type="PROSITE" id="PS01124">
    <property type="entry name" value="HTH_ARAC_FAMILY_2"/>
    <property type="match status" value="1"/>
</dbReference>
<evidence type="ECO:0000256" key="1">
    <source>
        <dbReference type="ARBA" id="ARBA00004651"/>
    </source>
</evidence>